<accession>A0A395J2H7</accession>
<dbReference type="OrthoDB" id="3246050at2759"/>
<dbReference type="EMBL" id="QKRW01000006">
    <property type="protein sequence ID" value="RAL66446.1"/>
    <property type="molecule type" value="Genomic_DNA"/>
</dbReference>
<comment type="caution">
    <text evidence="3">The sequence shown here is derived from an EMBL/GenBank/DDBJ whole genome shotgun (WGS) entry which is preliminary data.</text>
</comment>
<feature type="domain" description="DUF7053" evidence="2">
    <location>
        <begin position="2"/>
        <end position="171"/>
    </location>
</feature>
<feature type="compositionally biased region" description="Polar residues" evidence="1">
    <location>
        <begin position="347"/>
        <end position="359"/>
    </location>
</feature>
<feature type="compositionally biased region" description="Polar residues" evidence="1">
    <location>
        <begin position="375"/>
        <end position="387"/>
    </location>
</feature>
<reference evidence="3 4" key="1">
    <citation type="submission" date="2018-06" db="EMBL/GenBank/DDBJ databases">
        <title>Genome Sequence of the Brown Rot Fungal Pathogen Monilinia fructigena.</title>
        <authorList>
            <person name="Landi L."/>
            <person name="De Miccolis Angelini R.M."/>
            <person name="Pollastro S."/>
            <person name="Abate D."/>
            <person name="Faretra F."/>
            <person name="Romanazzi G."/>
        </authorList>
    </citation>
    <scope>NUCLEOTIDE SEQUENCE [LARGE SCALE GENOMIC DNA]</scope>
    <source>
        <strain evidence="3 4">Mfrg269</strain>
    </source>
</reference>
<dbReference type="AlphaFoldDB" id="A0A395J2H7"/>
<dbReference type="InterPro" id="IPR055481">
    <property type="entry name" value="DUF7053"/>
</dbReference>
<dbReference type="PANTHER" id="PTHR38117:SF2">
    <property type="entry name" value="NACHT AND WD40 DOMAIN PROTEIN"/>
    <property type="match status" value="1"/>
</dbReference>
<evidence type="ECO:0000256" key="1">
    <source>
        <dbReference type="SAM" id="MobiDB-lite"/>
    </source>
</evidence>
<evidence type="ECO:0000259" key="2">
    <source>
        <dbReference type="Pfam" id="PF23155"/>
    </source>
</evidence>
<protein>
    <recommendedName>
        <fullName evidence="2">DUF7053 domain-containing protein</fullName>
    </recommendedName>
</protein>
<feature type="region of interest" description="Disordered" evidence="1">
    <location>
        <begin position="344"/>
        <end position="416"/>
    </location>
</feature>
<evidence type="ECO:0000313" key="4">
    <source>
        <dbReference type="Proteomes" id="UP000249056"/>
    </source>
</evidence>
<name>A0A395J2H7_9HELO</name>
<evidence type="ECO:0000313" key="3">
    <source>
        <dbReference type="EMBL" id="RAL66446.1"/>
    </source>
</evidence>
<feature type="region of interest" description="Disordered" evidence="1">
    <location>
        <begin position="309"/>
        <end position="331"/>
    </location>
</feature>
<organism evidence="3 4">
    <name type="scientific">Monilinia fructigena</name>
    <dbReference type="NCBI Taxonomy" id="38457"/>
    <lineage>
        <taxon>Eukaryota</taxon>
        <taxon>Fungi</taxon>
        <taxon>Dikarya</taxon>
        <taxon>Ascomycota</taxon>
        <taxon>Pezizomycotina</taxon>
        <taxon>Leotiomycetes</taxon>
        <taxon>Helotiales</taxon>
        <taxon>Sclerotiniaceae</taxon>
        <taxon>Monilinia</taxon>
    </lineage>
</organism>
<dbReference type="Proteomes" id="UP000249056">
    <property type="component" value="Unassembled WGS sequence"/>
</dbReference>
<dbReference type="PANTHER" id="PTHR38117">
    <property type="entry name" value="NACHT AND WD40 DOMAIN PROTEIN"/>
    <property type="match status" value="1"/>
</dbReference>
<keyword evidence="4" id="KW-1185">Reference proteome</keyword>
<proteinExistence type="predicted"/>
<gene>
    <name evidence="3" type="ORF">DID88_006136</name>
</gene>
<dbReference type="Pfam" id="PF23155">
    <property type="entry name" value="DUF7053"/>
    <property type="match status" value="1"/>
</dbReference>
<sequence>MSKRTVFTTVTPLPTGIARETVMETLRSHDEMIDLNPLVEERHPIKPPPNATAEEYHCLWYSLTDRVQYLPGRLMSGKVSYTCCFHDLEDGLQTHCYAPMGLNIRGKWTLGGSLPGEPVAPVEMGAGVPLHGLWLREDVDMKCNIVMTSFVKKTLKKSHLALVDRLVVKAQHLDGSINNARLNEKTLSALELGTARSTSSQIPSTQASTAYSPSEYENDVSYAESDISSPTYTKFAKPNAQLPEIPKVYSPTTLQGPQLQISQVHPALRVGPPPPSPQAKLELELKPIYPKYDPSAYSRALDVHRETASSWNDSMRGPRSSNGCTSYQSSDDAVRYDGNRARVASWQDPTGSNMWNSSRPLDPGTQGAAAHHRSVPSQSSQRNSNPEQGRKSDSEGQGIRNRVISQPPTYRAELEG</sequence>